<dbReference type="InterPro" id="IPR014752">
    <property type="entry name" value="Arrestin-like_C"/>
</dbReference>
<evidence type="ECO:0008006" key="3">
    <source>
        <dbReference type="Google" id="ProtNLM"/>
    </source>
</evidence>
<dbReference type="EMBL" id="KV417567">
    <property type="protein sequence ID" value="KZP19026.1"/>
    <property type="molecule type" value="Genomic_DNA"/>
</dbReference>
<dbReference type="AlphaFoldDB" id="A0A166HMM8"/>
<sequence length="415" mass="45218">MESPSILPPAYGSDDGTHLPAYTAPRARARHTVPTANTQHIITLASSQQKAWAVLHISSCAALPEQPPTFFEGDVISGTLKLDQPKDNHIIAVEIELVGQFTGIGALNIANGDHSGSSNQFLRIPAPRRSFDSRESSMPFNLTIPISMNGRLPPSFQERHAAGAVRYEIVVHVRKGRLRPDSRLGTLIAYYPRIKPDPPSLLRQLAYTNDSLIPGPSQDPAGWKTLEPKIITGTLFGVRRVEISCTLSLSSPLCYTRGTAIPCHLSLTSTDEEALSLAASKTSPIVRLQRVATWGGSMVSSGQRSTLDYPCFAVWDRASVQQGKRTIDGEIQLLMGLQPSFDGHPKFNIAYRVALFPFEMATFKADSHGPLLDEPVRIGNIYAGGPRAQRMLPPPTPHEFIPETSLGAVGLQFFV</sequence>
<protein>
    <recommendedName>
        <fullName evidence="3">Arrestin-like N-terminal domain-containing protein</fullName>
    </recommendedName>
</protein>
<dbReference type="Proteomes" id="UP000076532">
    <property type="component" value="Unassembled WGS sequence"/>
</dbReference>
<dbReference type="OrthoDB" id="3162660at2759"/>
<evidence type="ECO:0000313" key="1">
    <source>
        <dbReference type="EMBL" id="KZP19026.1"/>
    </source>
</evidence>
<organism evidence="1 2">
    <name type="scientific">Athelia psychrophila</name>
    <dbReference type="NCBI Taxonomy" id="1759441"/>
    <lineage>
        <taxon>Eukaryota</taxon>
        <taxon>Fungi</taxon>
        <taxon>Dikarya</taxon>
        <taxon>Basidiomycota</taxon>
        <taxon>Agaricomycotina</taxon>
        <taxon>Agaricomycetes</taxon>
        <taxon>Agaricomycetidae</taxon>
        <taxon>Atheliales</taxon>
        <taxon>Atheliaceae</taxon>
        <taxon>Athelia</taxon>
    </lineage>
</organism>
<gene>
    <name evidence="1" type="ORF">FIBSPDRAFT_744509</name>
</gene>
<reference evidence="1 2" key="1">
    <citation type="journal article" date="2016" name="Mol. Biol. Evol.">
        <title>Comparative Genomics of Early-Diverging Mushroom-Forming Fungi Provides Insights into the Origins of Lignocellulose Decay Capabilities.</title>
        <authorList>
            <person name="Nagy L.G."/>
            <person name="Riley R."/>
            <person name="Tritt A."/>
            <person name="Adam C."/>
            <person name="Daum C."/>
            <person name="Floudas D."/>
            <person name="Sun H."/>
            <person name="Yadav J.S."/>
            <person name="Pangilinan J."/>
            <person name="Larsson K.H."/>
            <person name="Matsuura K."/>
            <person name="Barry K."/>
            <person name="Labutti K."/>
            <person name="Kuo R."/>
            <person name="Ohm R.A."/>
            <person name="Bhattacharya S.S."/>
            <person name="Shirouzu T."/>
            <person name="Yoshinaga Y."/>
            <person name="Martin F.M."/>
            <person name="Grigoriev I.V."/>
            <person name="Hibbett D.S."/>
        </authorList>
    </citation>
    <scope>NUCLEOTIDE SEQUENCE [LARGE SCALE GENOMIC DNA]</scope>
    <source>
        <strain evidence="1 2">CBS 109695</strain>
    </source>
</reference>
<accession>A0A166HMM8</accession>
<keyword evidence="2" id="KW-1185">Reference proteome</keyword>
<evidence type="ECO:0000313" key="2">
    <source>
        <dbReference type="Proteomes" id="UP000076532"/>
    </source>
</evidence>
<name>A0A166HMM8_9AGAM</name>
<dbReference type="STRING" id="436010.A0A166HMM8"/>
<dbReference type="Gene3D" id="2.60.40.640">
    <property type="match status" value="1"/>
</dbReference>
<proteinExistence type="predicted"/>